<dbReference type="Proteomes" id="UP000194798">
    <property type="component" value="Unassembled WGS sequence"/>
</dbReference>
<dbReference type="GO" id="GO:0005886">
    <property type="term" value="C:plasma membrane"/>
    <property type="evidence" value="ECO:0007669"/>
    <property type="project" value="UniProtKB-SubCell"/>
</dbReference>
<protein>
    <submittedName>
        <fullName evidence="9">ABC transporter permease</fullName>
    </submittedName>
</protein>
<comment type="subcellular location">
    <subcellularLocation>
        <location evidence="1">Cell membrane</location>
        <topology evidence="1">Multi-pass membrane protein</topology>
    </subcellularLocation>
</comment>
<keyword evidence="5 6" id="KW-0472">Membrane</keyword>
<sequence>MNAWQMAWQHFYRDWRNTELRVLVLALMIAVSAVTAVGFFTDKIYQLIEQQGAELLAADFVVISAQDFPDEWSEQAQIEGLMTAKTLSFPSVILHEDDTVLTAIKAVSEHYPLRGQLRYAISLDAADAITDQLPQKGEIWLESRLLHQFGIEIGDQLSIGTQSFKVSGILTYEPDRGGFFSQFAPRVLMNLSDVVKTGLIGEGSRVQYRLLIAGQEQALEKYRQWLTPQLNSAQRIEDLNDAQPELRSAIERADRFLSLAALVAVILAGAAIAVAAQQFARKQVDASAIMRCLGATQGFLLRLYLYRLLLLGILGGLLGCLLGLLAQMGLVHLLTQFLNRPELPSPSVYPLILGLMTGFITLFGFALPPLLKIHSVSPLRVLRQDITVTPPQVWQVLGLAILAMSVLMLWQAGEWRLALTFIIGTLATLALLLLVASLLVFSLKHLRESTHISWRFGLANLSRRARSSSVQLTAFGLGMMALLLLAIVRIDLLNAWQGRLSEEAPNYFAVNIQPESLSDFDQFLTQSEIKHTGLFPMVVGRFVAINGRELDVNDYDNPRAKRMLLRTFNLSSHATLPADNQVVAGEFWSAGATQELSVEQGFARLFDLKLGDTLSFLVGGQSVTATITSLRTVEWESFNVNFFVLGTPDLTENLPRTYVTSFHLPNEREWSVHLVRQFPSITLFDLKALMQQVRGVIDKASLAIQYVFLFTLIAGIIVLYAAIAATHEERLYESALLRTLGATRGQILAALLAEFMTLGGLAGLLAASASGLISYVLAIYVFELSYHFNPTLWLIGIFGGMFGIGLAGLLGTYGVLKHPPLRYLRLS</sequence>
<feature type="transmembrane region" description="Helical" evidence="6">
    <location>
        <begin position="706"/>
        <end position="726"/>
    </location>
</feature>
<dbReference type="Pfam" id="PF02687">
    <property type="entry name" value="FtsX"/>
    <property type="match status" value="2"/>
</dbReference>
<feature type="domain" description="MacB-like periplasmic core" evidence="8">
    <location>
        <begin position="24"/>
        <end position="196"/>
    </location>
</feature>
<evidence type="ECO:0000256" key="2">
    <source>
        <dbReference type="ARBA" id="ARBA00022475"/>
    </source>
</evidence>
<evidence type="ECO:0000256" key="5">
    <source>
        <dbReference type="ARBA" id="ARBA00023136"/>
    </source>
</evidence>
<dbReference type="Pfam" id="PF12704">
    <property type="entry name" value="MacB_PCD"/>
    <property type="match status" value="1"/>
</dbReference>
<evidence type="ECO:0000313" key="9">
    <source>
        <dbReference type="EMBL" id="OUD13870.1"/>
    </source>
</evidence>
<comment type="caution">
    <text evidence="9">The sequence shown here is derived from an EMBL/GenBank/DDBJ whole genome shotgun (WGS) entry which is preliminary data.</text>
</comment>
<dbReference type="AlphaFoldDB" id="A0A251X7F8"/>
<name>A0A251X7F8_9GAMM</name>
<evidence type="ECO:0000256" key="1">
    <source>
        <dbReference type="ARBA" id="ARBA00004651"/>
    </source>
</evidence>
<feature type="transmembrane region" description="Helical" evidence="6">
    <location>
        <begin position="347"/>
        <end position="371"/>
    </location>
</feature>
<feature type="transmembrane region" description="Helical" evidence="6">
    <location>
        <begin position="20"/>
        <end position="40"/>
    </location>
</feature>
<dbReference type="InterPro" id="IPR003838">
    <property type="entry name" value="ABC3_permease_C"/>
</dbReference>
<evidence type="ECO:0000259" key="8">
    <source>
        <dbReference type="Pfam" id="PF12704"/>
    </source>
</evidence>
<feature type="transmembrane region" description="Helical" evidence="6">
    <location>
        <begin position="312"/>
        <end position="335"/>
    </location>
</feature>
<gene>
    <name evidence="9" type="ORF">TPSD3_05860</name>
</gene>
<dbReference type="OrthoDB" id="5292592at2"/>
<dbReference type="InterPro" id="IPR025857">
    <property type="entry name" value="MacB_PCD"/>
</dbReference>
<keyword evidence="10" id="KW-1185">Reference proteome</keyword>
<organism evidence="9 10">
    <name type="scientific">Thioflexithrix psekupsensis</name>
    <dbReference type="NCBI Taxonomy" id="1570016"/>
    <lineage>
        <taxon>Bacteria</taxon>
        <taxon>Pseudomonadati</taxon>
        <taxon>Pseudomonadota</taxon>
        <taxon>Gammaproteobacteria</taxon>
        <taxon>Thiotrichales</taxon>
        <taxon>Thioflexithrix</taxon>
    </lineage>
</organism>
<evidence type="ECO:0000313" key="10">
    <source>
        <dbReference type="Proteomes" id="UP000194798"/>
    </source>
</evidence>
<dbReference type="PANTHER" id="PTHR30287:SF1">
    <property type="entry name" value="INNER MEMBRANE PROTEIN"/>
    <property type="match status" value="1"/>
</dbReference>
<feature type="transmembrane region" description="Helical" evidence="6">
    <location>
        <begin position="418"/>
        <end position="441"/>
    </location>
</feature>
<dbReference type="EMBL" id="MSLT01000012">
    <property type="protein sequence ID" value="OUD13870.1"/>
    <property type="molecule type" value="Genomic_DNA"/>
</dbReference>
<feature type="domain" description="ABC3 transporter permease C-terminal" evidence="7">
    <location>
        <begin position="259"/>
        <end position="375"/>
    </location>
</feature>
<evidence type="ECO:0000256" key="3">
    <source>
        <dbReference type="ARBA" id="ARBA00022692"/>
    </source>
</evidence>
<proteinExistence type="predicted"/>
<dbReference type="RefSeq" id="WP_086487652.1">
    <property type="nucleotide sequence ID" value="NZ_MSLT01000012.1"/>
</dbReference>
<accession>A0A251X7F8</accession>
<keyword evidence="3 6" id="KW-0812">Transmembrane</keyword>
<feature type="transmembrane region" description="Helical" evidence="6">
    <location>
        <begin position="472"/>
        <end position="490"/>
    </location>
</feature>
<feature type="transmembrane region" description="Helical" evidence="6">
    <location>
        <begin position="747"/>
        <end position="780"/>
    </location>
</feature>
<feature type="domain" description="ABC3 transporter permease C-terminal" evidence="7">
    <location>
        <begin position="708"/>
        <end position="820"/>
    </location>
</feature>
<dbReference type="PANTHER" id="PTHR30287">
    <property type="entry name" value="MEMBRANE COMPONENT OF PREDICTED ABC SUPERFAMILY METABOLITE UPTAKE TRANSPORTER"/>
    <property type="match status" value="1"/>
</dbReference>
<evidence type="ECO:0000256" key="6">
    <source>
        <dbReference type="SAM" id="Phobius"/>
    </source>
</evidence>
<reference evidence="9 10" key="1">
    <citation type="submission" date="2016-12" db="EMBL/GenBank/DDBJ databases">
        <title>Thioflexothrix psekupsii D3 genome sequencing and assembly.</title>
        <authorList>
            <person name="Fomenkov A."/>
            <person name="Vincze T."/>
            <person name="Grabovich M."/>
            <person name="Anton B.P."/>
            <person name="Dubinina G."/>
            <person name="Orlova M."/>
            <person name="Belousova E."/>
            <person name="Roberts R.J."/>
        </authorList>
    </citation>
    <scope>NUCLEOTIDE SEQUENCE [LARGE SCALE GENOMIC DNA]</scope>
    <source>
        <strain evidence="9">D3</strain>
    </source>
</reference>
<keyword evidence="4 6" id="KW-1133">Transmembrane helix</keyword>
<evidence type="ECO:0000256" key="4">
    <source>
        <dbReference type="ARBA" id="ARBA00022989"/>
    </source>
</evidence>
<feature type="transmembrane region" description="Helical" evidence="6">
    <location>
        <begin position="792"/>
        <end position="816"/>
    </location>
</feature>
<evidence type="ECO:0000259" key="7">
    <source>
        <dbReference type="Pfam" id="PF02687"/>
    </source>
</evidence>
<feature type="transmembrane region" description="Helical" evidence="6">
    <location>
        <begin position="392"/>
        <end position="412"/>
    </location>
</feature>
<dbReference type="InterPro" id="IPR038766">
    <property type="entry name" value="Membrane_comp_ABC_pdt"/>
</dbReference>
<keyword evidence="2" id="KW-1003">Cell membrane</keyword>
<feature type="transmembrane region" description="Helical" evidence="6">
    <location>
        <begin position="256"/>
        <end position="276"/>
    </location>
</feature>